<dbReference type="OrthoDB" id="777328at2759"/>
<dbReference type="AlphaFoldDB" id="A0A5J9U0G6"/>
<evidence type="ECO:0000313" key="2">
    <source>
        <dbReference type="Proteomes" id="UP000324897"/>
    </source>
</evidence>
<dbReference type="Gramene" id="TVU16917">
    <property type="protein sequence ID" value="TVU16917"/>
    <property type="gene ID" value="EJB05_32920"/>
</dbReference>
<evidence type="ECO:0000313" key="1">
    <source>
        <dbReference type="EMBL" id="TVU16917.1"/>
    </source>
</evidence>
<dbReference type="InterPro" id="IPR038971">
    <property type="entry name" value="SMR11/SMR16"/>
</dbReference>
<dbReference type="Proteomes" id="UP000324897">
    <property type="component" value="Chromosome 7"/>
</dbReference>
<feature type="non-terminal residue" evidence="1">
    <location>
        <position position="1"/>
    </location>
</feature>
<organism evidence="1 2">
    <name type="scientific">Eragrostis curvula</name>
    <name type="common">weeping love grass</name>
    <dbReference type="NCBI Taxonomy" id="38414"/>
    <lineage>
        <taxon>Eukaryota</taxon>
        <taxon>Viridiplantae</taxon>
        <taxon>Streptophyta</taxon>
        <taxon>Embryophyta</taxon>
        <taxon>Tracheophyta</taxon>
        <taxon>Spermatophyta</taxon>
        <taxon>Magnoliopsida</taxon>
        <taxon>Liliopsida</taxon>
        <taxon>Poales</taxon>
        <taxon>Poaceae</taxon>
        <taxon>PACMAD clade</taxon>
        <taxon>Chloridoideae</taxon>
        <taxon>Eragrostideae</taxon>
        <taxon>Eragrostidinae</taxon>
        <taxon>Eragrostis</taxon>
    </lineage>
</organism>
<gene>
    <name evidence="1" type="ORF">EJB05_32920</name>
</gene>
<dbReference type="EMBL" id="RWGY01000029">
    <property type="protein sequence ID" value="TVU16917.1"/>
    <property type="molecule type" value="Genomic_DNA"/>
</dbReference>
<reference evidence="1 2" key="1">
    <citation type="journal article" date="2019" name="Sci. Rep.">
        <title>A high-quality genome of Eragrostis curvula grass provides insights into Poaceae evolution and supports new strategies to enhance forage quality.</title>
        <authorList>
            <person name="Carballo J."/>
            <person name="Santos B.A.C.M."/>
            <person name="Zappacosta D."/>
            <person name="Garbus I."/>
            <person name="Selva J.P."/>
            <person name="Gallo C.A."/>
            <person name="Diaz A."/>
            <person name="Albertini E."/>
            <person name="Caccamo M."/>
            <person name="Echenique V."/>
        </authorList>
    </citation>
    <scope>NUCLEOTIDE SEQUENCE [LARGE SCALE GENOMIC DNA]</scope>
    <source>
        <strain evidence="2">cv. Victoria</strain>
        <tissue evidence="1">Leaf</tissue>
    </source>
</reference>
<dbReference type="PANTHER" id="PTHR36310">
    <property type="entry name" value="CYCLIN-DEPENDENT PROTEIN KINASE INHIBITOR SMR11"/>
    <property type="match status" value="1"/>
</dbReference>
<protein>
    <submittedName>
        <fullName evidence="1">Uncharacterized protein</fullName>
    </submittedName>
</protein>
<proteinExistence type="predicted"/>
<comment type="caution">
    <text evidence="1">The sequence shown here is derived from an EMBL/GenBank/DDBJ whole genome shotgun (WGS) entry which is preliminary data.</text>
</comment>
<sequence>MHSPGSNALSGLGRMPTNQAFKGQVAHCWGLIGKIALGCCIMGFDSTLPLKHEAEKSDSETSPVVSCESTVVEKMETSLTEEPFLLVRLENKGGTKSFGTVCDPEFNKDDVAEDVTPRADILELTISSEAPDDNLSIGCQTPRESIFDPFAPGPEEVACAPKKKVISGIEAPSRRQLNFESGDYPVKKLSFDSDDAEEEDEYLLVLENMILDIIMPDGFLDRQEKSDTSLIYKTPDSKPLLTGIATTCPDAPMRQSLKAFKLSPSICRKIDFDSVSDSVCQGTSVVKDNN</sequence>
<keyword evidence="2" id="KW-1185">Reference proteome</keyword>
<name>A0A5J9U0G6_9POAL</name>
<dbReference type="PANTHER" id="PTHR36310:SF1">
    <property type="entry name" value="CYCLIN-DEPENDENT PROTEIN KINASE INHIBITOR SMR11"/>
    <property type="match status" value="1"/>
</dbReference>
<accession>A0A5J9U0G6</accession>